<dbReference type="InterPro" id="IPR036388">
    <property type="entry name" value="WH-like_DNA-bd_sf"/>
</dbReference>
<keyword evidence="3" id="KW-0804">Transcription</keyword>
<dbReference type="GO" id="GO:0003700">
    <property type="term" value="F:DNA-binding transcription factor activity"/>
    <property type="evidence" value="ECO:0007669"/>
    <property type="project" value="InterPro"/>
</dbReference>
<dbReference type="Pfam" id="PF01047">
    <property type="entry name" value="MarR"/>
    <property type="match status" value="1"/>
</dbReference>
<comment type="caution">
    <text evidence="5">The sequence shown here is derived from an EMBL/GenBank/DDBJ whole genome shotgun (WGS) entry which is preliminary data.</text>
</comment>
<proteinExistence type="predicted"/>
<evidence type="ECO:0000256" key="3">
    <source>
        <dbReference type="ARBA" id="ARBA00023163"/>
    </source>
</evidence>
<dbReference type="PROSITE" id="PS01117">
    <property type="entry name" value="HTH_MARR_1"/>
    <property type="match status" value="1"/>
</dbReference>
<dbReference type="PANTHER" id="PTHR39515">
    <property type="entry name" value="CONSERVED PROTEIN"/>
    <property type="match status" value="1"/>
</dbReference>
<evidence type="ECO:0000313" key="6">
    <source>
        <dbReference type="Proteomes" id="UP000027178"/>
    </source>
</evidence>
<dbReference type="OrthoDB" id="8966183at2"/>
<dbReference type="PANTHER" id="PTHR39515:SF2">
    <property type="entry name" value="HTH-TYPE TRANSCRIPTIONAL REGULATOR RV0880"/>
    <property type="match status" value="1"/>
</dbReference>
<keyword evidence="2" id="KW-0238">DNA-binding</keyword>
<dbReference type="Gene3D" id="1.10.10.10">
    <property type="entry name" value="Winged helix-like DNA-binding domain superfamily/Winged helix DNA-binding domain"/>
    <property type="match status" value="1"/>
</dbReference>
<dbReference type="eggNOG" id="COG1846">
    <property type="taxonomic scope" value="Bacteria"/>
</dbReference>
<dbReference type="AlphaFoldDB" id="A0A066Z2X5"/>
<reference evidence="5 6" key="1">
    <citation type="submission" date="2014-05" db="EMBL/GenBank/DDBJ databases">
        <title>Draft Genome Sequence of Kitasatospora cheerisanensis KCTC 2395.</title>
        <authorList>
            <person name="Nam D.H."/>
        </authorList>
    </citation>
    <scope>NUCLEOTIDE SEQUENCE [LARGE SCALE GENOMIC DNA]</scope>
    <source>
        <strain evidence="5 6">KCTC 2395</strain>
    </source>
</reference>
<dbReference type="Proteomes" id="UP000027178">
    <property type="component" value="Unassembled WGS sequence"/>
</dbReference>
<gene>
    <name evidence="5" type="ORF">KCH_02000</name>
</gene>
<dbReference type="InterPro" id="IPR000835">
    <property type="entry name" value="HTH_MarR-typ"/>
</dbReference>
<dbReference type="EMBL" id="JNBY01000007">
    <property type="protein sequence ID" value="KDN88123.1"/>
    <property type="molecule type" value="Genomic_DNA"/>
</dbReference>
<keyword evidence="1" id="KW-0805">Transcription regulation</keyword>
<dbReference type="PROSITE" id="PS50995">
    <property type="entry name" value="HTH_MARR_2"/>
    <property type="match status" value="1"/>
</dbReference>
<dbReference type="SMART" id="SM00347">
    <property type="entry name" value="HTH_MARR"/>
    <property type="match status" value="1"/>
</dbReference>
<dbReference type="HOGENOM" id="CLU_083287_15_1_11"/>
<organism evidence="5 6">
    <name type="scientific">Kitasatospora cheerisanensis KCTC 2395</name>
    <dbReference type="NCBI Taxonomy" id="1348663"/>
    <lineage>
        <taxon>Bacteria</taxon>
        <taxon>Bacillati</taxon>
        <taxon>Actinomycetota</taxon>
        <taxon>Actinomycetes</taxon>
        <taxon>Kitasatosporales</taxon>
        <taxon>Streptomycetaceae</taxon>
        <taxon>Kitasatospora</taxon>
    </lineage>
</organism>
<dbReference type="InterPro" id="IPR052526">
    <property type="entry name" value="HTH-type_Bedaq_tolerance"/>
</dbReference>
<protein>
    <submittedName>
        <fullName evidence="5">Putative MarR family transcriptional regulator</fullName>
    </submittedName>
</protein>
<evidence type="ECO:0000259" key="4">
    <source>
        <dbReference type="PROSITE" id="PS50995"/>
    </source>
</evidence>
<sequence>MVRLRLVVARLHRQLAQASDRRDFTFAQLSALARIEAHGPIRLGELAARERVAAPSMTRTVAPLVATGLVSRLPDPDDRRSALVELSTEGVELLAEIRQRRSEVLARRTADLDPQERALLLAALPVLERLVAFED</sequence>
<dbReference type="InterPro" id="IPR036390">
    <property type="entry name" value="WH_DNA-bd_sf"/>
</dbReference>
<name>A0A066Z2X5_9ACTN</name>
<feature type="domain" description="HTH marR-type" evidence="4">
    <location>
        <begin position="1"/>
        <end position="129"/>
    </location>
</feature>
<dbReference type="SUPFAM" id="SSF46785">
    <property type="entry name" value="Winged helix' DNA-binding domain"/>
    <property type="match status" value="1"/>
</dbReference>
<evidence type="ECO:0000313" key="5">
    <source>
        <dbReference type="EMBL" id="KDN88123.1"/>
    </source>
</evidence>
<dbReference type="GO" id="GO:0003677">
    <property type="term" value="F:DNA binding"/>
    <property type="evidence" value="ECO:0007669"/>
    <property type="project" value="UniProtKB-KW"/>
</dbReference>
<dbReference type="RefSeq" id="WP_035858133.1">
    <property type="nucleotide sequence ID" value="NZ_KK853997.1"/>
</dbReference>
<evidence type="ECO:0000256" key="2">
    <source>
        <dbReference type="ARBA" id="ARBA00023125"/>
    </source>
</evidence>
<dbReference type="PATRIC" id="fig|1348663.4.peg.180"/>
<keyword evidence="6" id="KW-1185">Reference proteome</keyword>
<accession>A0A066Z2X5</accession>
<evidence type="ECO:0000256" key="1">
    <source>
        <dbReference type="ARBA" id="ARBA00023015"/>
    </source>
</evidence>
<dbReference type="InterPro" id="IPR023187">
    <property type="entry name" value="Tscrpt_reg_MarR-type_CS"/>
</dbReference>